<sequence>MKKFDIKYAVKGKQFDLNIRAKSDSVIKGVYYSLYMHGVWLANIYKTGMEQYKALSYTSAFHQHELEAIGRQIDLVN</sequence>
<protein>
    <submittedName>
        <fullName evidence="1">Uncharacterized protein</fullName>
    </submittedName>
</protein>
<dbReference type="AlphaFoldDB" id="A0A5B8VZZ8"/>
<dbReference type="Proteomes" id="UP000321362">
    <property type="component" value="Chromosome"/>
</dbReference>
<accession>A0A5B8VZZ8</accession>
<gene>
    <name evidence="1" type="ORF">FSB76_15255</name>
</gene>
<proteinExistence type="predicted"/>
<organism evidence="1 2">
    <name type="scientific">Mucilaginibacter ginsenosidivorax</name>
    <dbReference type="NCBI Taxonomy" id="862126"/>
    <lineage>
        <taxon>Bacteria</taxon>
        <taxon>Pseudomonadati</taxon>
        <taxon>Bacteroidota</taxon>
        <taxon>Sphingobacteriia</taxon>
        <taxon>Sphingobacteriales</taxon>
        <taxon>Sphingobacteriaceae</taxon>
        <taxon>Mucilaginibacter</taxon>
    </lineage>
</organism>
<keyword evidence="2" id="KW-1185">Reference proteome</keyword>
<dbReference type="RefSeq" id="WP_147054745.1">
    <property type="nucleotide sequence ID" value="NZ_CP042437.1"/>
</dbReference>
<evidence type="ECO:0000313" key="1">
    <source>
        <dbReference type="EMBL" id="QEC77237.1"/>
    </source>
</evidence>
<dbReference type="EMBL" id="CP042437">
    <property type="protein sequence ID" value="QEC77237.1"/>
    <property type="molecule type" value="Genomic_DNA"/>
</dbReference>
<evidence type="ECO:0000313" key="2">
    <source>
        <dbReference type="Proteomes" id="UP000321362"/>
    </source>
</evidence>
<dbReference type="OrthoDB" id="9849358at2"/>
<dbReference type="KEGG" id="mgk:FSB76_15255"/>
<name>A0A5B8VZZ8_9SPHI</name>
<reference evidence="1 2" key="1">
    <citation type="journal article" date="2013" name="J. Microbiol.">
        <title>Mucilaginibacter ginsenosidivorax sp. nov., with ginsenoside converting activity isolated from sediment.</title>
        <authorList>
            <person name="Kim J.K."/>
            <person name="Choi T.E."/>
            <person name="Liu Q.M."/>
            <person name="Park H.Y."/>
            <person name="Yi T.H."/>
            <person name="Yoon M.H."/>
            <person name="Kim S.C."/>
            <person name="Im W.T."/>
        </authorList>
    </citation>
    <scope>NUCLEOTIDE SEQUENCE [LARGE SCALE GENOMIC DNA]</scope>
    <source>
        <strain evidence="1 2">KHI28</strain>
    </source>
</reference>